<comment type="similarity">
    <text evidence="2">Belongs to the sulfatase family.</text>
</comment>
<evidence type="ECO:0000313" key="4">
    <source>
        <dbReference type="EMBL" id="CBY24727.1"/>
    </source>
</evidence>
<sequence length="135" mass="15741">MLTTFGTLFKTSPYYLKKVDKSKIFIPKWKKFKDLHPVDQYAVLTKNCSGIWTEDEIREIRAYYFSMLSEVDNMLGELFRVVPRDTVILFTSDHGDLAMEHQQYYKMSFYEGSIRVPFIAAGPMFKSNKKNASLG</sequence>
<dbReference type="GO" id="GO:0015024">
    <property type="term" value="F:glucuronate-2-sulfatase activity"/>
    <property type="evidence" value="ECO:0007669"/>
    <property type="project" value="TreeGrafter"/>
</dbReference>
<evidence type="ECO:0000313" key="5">
    <source>
        <dbReference type="Proteomes" id="UP000001307"/>
    </source>
</evidence>
<dbReference type="EMBL" id="FN653062">
    <property type="protein sequence ID" value="CBY24727.1"/>
    <property type="molecule type" value="Genomic_DNA"/>
</dbReference>
<feature type="domain" description="Sulfatase N-terminal" evidence="3">
    <location>
        <begin position="31"/>
        <end position="128"/>
    </location>
</feature>
<dbReference type="InterPro" id="IPR017850">
    <property type="entry name" value="Alkaline_phosphatase_core_sf"/>
</dbReference>
<gene>
    <name evidence="4" type="ORF">GSOID_T00012896001</name>
</gene>
<dbReference type="InterPro" id="IPR000917">
    <property type="entry name" value="Sulfatase_N"/>
</dbReference>
<name>E4XJU1_OIKDI</name>
<keyword evidence="5" id="KW-1185">Reference proteome</keyword>
<dbReference type="Pfam" id="PF00884">
    <property type="entry name" value="Sulfatase"/>
    <property type="match status" value="1"/>
</dbReference>
<dbReference type="OrthoDB" id="1886626at2759"/>
<dbReference type="PANTHER" id="PTHR46615:SF1">
    <property type="entry name" value="ARYLSULFATASE K"/>
    <property type="match status" value="1"/>
</dbReference>
<comment type="cofactor">
    <cofactor evidence="1">
        <name>Ca(2+)</name>
        <dbReference type="ChEBI" id="CHEBI:29108"/>
    </cofactor>
</comment>
<organism evidence="4">
    <name type="scientific">Oikopleura dioica</name>
    <name type="common">Tunicate</name>
    <dbReference type="NCBI Taxonomy" id="34765"/>
    <lineage>
        <taxon>Eukaryota</taxon>
        <taxon>Metazoa</taxon>
        <taxon>Chordata</taxon>
        <taxon>Tunicata</taxon>
        <taxon>Appendicularia</taxon>
        <taxon>Copelata</taxon>
        <taxon>Oikopleuridae</taxon>
        <taxon>Oikopleura</taxon>
    </lineage>
</organism>
<dbReference type="Proteomes" id="UP000001307">
    <property type="component" value="Unassembled WGS sequence"/>
</dbReference>
<dbReference type="InterPro" id="IPR051849">
    <property type="entry name" value="GAG-degrading_sulfatase"/>
</dbReference>
<evidence type="ECO:0000256" key="1">
    <source>
        <dbReference type="ARBA" id="ARBA00001913"/>
    </source>
</evidence>
<accession>E4XJU1</accession>
<evidence type="ECO:0000259" key="3">
    <source>
        <dbReference type="Pfam" id="PF00884"/>
    </source>
</evidence>
<dbReference type="PANTHER" id="PTHR46615">
    <property type="entry name" value="ARYLSULFATASE K"/>
    <property type="match status" value="1"/>
</dbReference>
<reference evidence="4" key="1">
    <citation type="journal article" date="2010" name="Science">
        <title>Plasticity of animal genome architecture unmasked by rapid evolution of a pelagic tunicate.</title>
        <authorList>
            <person name="Denoeud F."/>
            <person name="Henriet S."/>
            <person name="Mungpakdee S."/>
            <person name="Aury J.M."/>
            <person name="Da Silva C."/>
            <person name="Brinkmann H."/>
            <person name="Mikhaleva J."/>
            <person name="Olsen L.C."/>
            <person name="Jubin C."/>
            <person name="Canestro C."/>
            <person name="Bouquet J.M."/>
            <person name="Danks G."/>
            <person name="Poulain J."/>
            <person name="Campsteijn C."/>
            <person name="Adamski M."/>
            <person name="Cross I."/>
            <person name="Yadetie F."/>
            <person name="Muffato M."/>
            <person name="Louis A."/>
            <person name="Butcher S."/>
            <person name="Tsagkogeorga G."/>
            <person name="Konrad A."/>
            <person name="Singh S."/>
            <person name="Jensen M.F."/>
            <person name="Cong E.H."/>
            <person name="Eikeseth-Otteraa H."/>
            <person name="Noel B."/>
            <person name="Anthouard V."/>
            <person name="Porcel B.M."/>
            <person name="Kachouri-Lafond R."/>
            <person name="Nishino A."/>
            <person name="Ugolini M."/>
            <person name="Chourrout P."/>
            <person name="Nishida H."/>
            <person name="Aasland R."/>
            <person name="Huzurbazar S."/>
            <person name="Westhof E."/>
            <person name="Delsuc F."/>
            <person name="Lehrach H."/>
            <person name="Reinhardt R."/>
            <person name="Weissenbach J."/>
            <person name="Roy S.W."/>
            <person name="Artiguenave F."/>
            <person name="Postlethwait J.H."/>
            <person name="Manak J.R."/>
            <person name="Thompson E.M."/>
            <person name="Jaillon O."/>
            <person name="Du Pasquier L."/>
            <person name="Boudinot P."/>
            <person name="Liberles D.A."/>
            <person name="Volff J.N."/>
            <person name="Philippe H."/>
            <person name="Lenhard B."/>
            <person name="Roest Crollius H."/>
            <person name="Wincker P."/>
            <person name="Chourrout D."/>
        </authorList>
    </citation>
    <scope>NUCLEOTIDE SEQUENCE [LARGE SCALE GENOMIC DNA]</scope>
</reference>
<dbReference type="InParanoid" id="E4XJU1"/>
<dbReference type="Gene3D" id="3.40.720.10">
    <property type="entry name" value="Alkaline Phosphatase, subunit A"/>
    <property type="match status" value="1"/>
</dbReference>
<dbReference type="SUPFAM" id="SSF53649">
    <property type="entry name" value="Alkaline phosphatase-like"/>
    <property type="match status" value="1"/>
</dbReference>
<protein>
    <recommendedName>
        <fullName evidence="3">Sulfatase N-terminal domain-containing protein</fullName>
    </recommendedName>
</protein>
<dbReference type="AlphaFoldDB" id="E4XJU1"/>
<evidence type="ECO:0000256" key="2">
    <source>
        <dbReference type="ARBA" id="ARBA00008779"/>
    </source>
</evidence>
<dbReference type="GO" id="GO:0004065">
    <property type="term" value="F:arylsulfatase activity"/>
    <property type="evidence" value="ECO:0007669"/>
    <property type="project" value="TreeGrafter"/>
</dbReference>
<proteinExistence type="inferred from homology"/>